<evidence type="ECO:0000256" key="2">
    <source>
        <dbReference type="ARBA" id="ARBA00022729"/>
    </source>
</evidence>
<dbReference type="GO" id="GO:0015833">
    <property type="term" value="P:peptide transport"/>
    <property type="evidence" value="ECO:0007669"/>
    <property type="project" value="TreeGrafter"/>
</dbReference>
<proteinExistence type="predicted"/>
<dbReference type="InterPro" id="IPR023765">
    <property type="entry name" value="SBP_5_CS"/>
</dbReference>
<dbReference type="InterPro" id="IPR000914">
    <property type="entry name" value="SBP_5_dom"/>
</dbReference>
<dbReference type="RefSeq" id="WP_168887845.1">
    <property type="nucleotide sequence ID" value="NZ_JABAHY010000009.1"/>
</dbReference>
<dbReference type="Gene3D" id="3.10.105.10">
    <property type="entry name" value="Dipeptide-binding Protein, Domain 3"/>
    <property type="match status" value="1"/>
</dbReference>
<dbReference type="AlphaFoldDB" id="A0A7X8YEI5"/>
<organism evidence="4 5">
    <name type="scientific">Nesterenkonia sedimenti</name>
    <dbReference type="NCBI Taxonomy" id="1463632"/>
    <lineage>
        <taxon>Bacteria</taxon>
        <taxon>Bacillati</taxon>
        <taxon>Actinomycetota</taxon>
        <taxon>Actinomycetes</taxon>
        <taxon>Micrococcales</taxon>
        <taxon>Micrococcaceae</taxon>
        <taxon>Nesterenkonia</taxon>
    </lineage>
</organism>
<protein>
    <recommendedName>
        <fullName evidence="3">Solute-binding protein family 5 domain-containing protein</fullName>
    </recommendedName>
</protein>
<dbReference type="GO" id="GO:1904680">
    <property type="term" value="F:peptide transmembrane transporter activity"/>
    <property type="evidence" value="ECO:0007669"/>
    <property type="project" value="TreeGrafter"/>
</dbReference>
<dbReference type="GO" id="GO:0005886">
    <property type="term" value="C:plasma membrane"/>
    <property type="evidence" value="ECO:0007669"/>
    <property type="project" value="UniProtKB-SubCell"/>
</dbReference>
<evidence type="ECO:0000313" key="5">
    <source>
        <dbReference type="Proteomes" id="UP000523139"/>
    </source>
</evidence>
<dbReference type="PROSITE" id="PS01040">
    <property type="entry name" value="SBP_BACTERIAL_5"/>
    <property type="match status" value="1"/>
</dbReference>
<evidence type="ECO:0000256" key="1">
    <source>
        <dbReference type="ARBA" id="ARBA00004193"/>
    </source>
</evidence>
<reference evidence="4 5" key="1">
    <citation type="submission" date="2020-04" db="EMBL/GenBank/DDBJ databases">
        <title>Nesterenkonia sp. nov., isolated from marine sediment.</title>
        <authorList>
            <person name="Zhang G."/>
        </authorList>
    </citation>
    <scope>NUCLEOTIDE SEQUENCE [LARGE SCALE GENOMIC DNA]</scope>
    <source>
        <strain evidence="4 5">MY13</strain>
    </source>
</reference>
<comment type="subcellular location">
    <subcellularLocation>
        <location evidence="1">Cell membrane</location>
        <topology evidence="1">Lipid-anchor</topology>
    </subcellularLocation>
</comment>
<dbReference type="Proteomes" id="UP000523139">
    <property type="component" value="Unassembled WGS sequence"/>
</dbReference>
<comment type="caution">
    <text evidence="4">The sequence shown here is derived from an EMBL/GenBank/DDBJ whole genome shotgun (WGS) entry which is preliminary data.</text>
</comment>
<dbReference type="Gene3D" id="3.40.190.10">
    <property type="entry name" value="Periplasmic binding protein-like II"/>
    <property type="match status" value="1"/>
</dbReference>
<sequence>MPTTASVTRNTSMLMYEPPLVLDADGEVQPMLAEDYEMSEDNTVLTLTMREDVPFHNGETMTVDDVVASLERWAEVSNLGVDYFSEAEIEAVDEQTVTITLVEPMALAPVMLVEPAQLPMIMPAEILDDLDEASTNVEEHIGTGPYQWGEWVADQYIVMERFEDYATRDEDPSGLAGAKSANFEEIIVHFVSDSSTRINGLNSGEYDWIESVPYDNTEMIEDNPETELISGEAGPAIGVFNKAEGPLADETMREAVMM</sequence>
<evidence type="ECO:0000313" key="4">
    <source>
        <dbReference type="EMBL" id="NLS10361.1"/>
    </source>
</evidence>
<dbReference type="PANTHER" id="PTHR30290">
    <property type="entry name" value="PERIPLASMIC BINDING COMPONENT OF ABC TRANSPORTER"/>
    <property type="match status" value="1"/>
</dbReference>
<feature type="domain" description="Solute-binding protein family 5" evidence="3">
    <location>
        <begin position="27"/>
        <end position="257"/>
    </location>
</feature>
<evidence type="ECO:0000259" key="3">
    <source>
        <dbReference type="Pfam" id="PF00496"/>
    </source>
</evidence>
<dbReference type="PANTHER" id="PTHR30290:SF38">
    <property type="entry name" value="D,D-DIPEPTIDE-BINDING PERIPLASMIC PROTEIN DDPA-RELATED"/>
    <property type="match status" value="1"/>
</dbReference>
<accession>A0A7X8YEI5</accession>
<name>A0A7X8YEI5_9MICC</name>
<gene>
    <name evidence="4" type="ORF">HGQ17_10225</name>
</gene>
<dbReference type="InterPro" id="IPR039424">
    <property type="entry name" value="SBP_5"/>
</dbReference>
<dbReference type="Pfam" id="PF00496">
    <property type="entry name" value="SBP_bac_5"/>
    <property type="match status" value="1"/>
</dbReference>
<keyword evidence="2" id="KW-0732">Signal</keyword>
<dbReference type="EMBL" id="JABAHY010000009">
    <property type="protein sequence ID" value="NLS10361.1"/>
    <property type="molecule type" value="Genomic_DNA"/>
</dbReference>
<keyword evidence="5" id="KW-1185">Reference proteome</keyword>
<dbReference type="Gene3D" id="3.90.76.10">
    <property type="entry name" value="Dipeptide-binding Protein, Domain 1"/>
    <property type="match status" value="1"/>
</dbReference>
<dbReference type="SUPFAM" id="SSF53850">
    <property type="entry name" value="Periplasmic binding protein-like II"/>
    <property type="match status" value="1"/>
</dbReference>